<evidence type="ECO:0000313" key="1">
    <source>
        <dbReference type="EMBL" id="SVB65942.1"/>
    </source>
</evidence>
<dbReference type="AlphaFoldDB" id="A0A382FTK8"/>
<protein>
    <submittedName>
        <fullName evidence="1">Uncharacterized protein</fullName>
    </submittedName>
</protein>
<name>A0A382FTK8_9ZZZZ</name>
<dbReference type="EMBL" id="UINC01051593">
    <property type="protein sequence ID" value="SVB65942.1"/>
    <property type="molecule type" value="Genomic_DNA"/>
</dbReference>
<feature type="non-terminal residue" evidence="1">
    <location>
        <position position="105"/>
    </location>
</feature>
<gene>
    <name evidence="1" type="ORF">METZ01_LOCUS218796</name>
</gene>
<reference evidence="1" key="1">
    <citation type="submission" date="2018-05" db="EMBL/GenBank/DDBJ databases">
        <authorList>
            <person name="Lanie J.A."/>
            <person name="Ng W.-L."/>
            <person name="Kazmierczak K.M."/>
            <person name="Andrzejewski T.M."/>
            <person name="Davidsen T.M."/>
            <person name="Wayne K.J."/>
            <person name="Tettelin H."/>
            <person name="Glass J.I."/>
            <person name="Rusch D."/>
            <person name="Podicherti R."/>
            <person name="Tsui H.-C.T."/>
            <person name="Winkler M.E."/>
        </authorList>
    </citation>
    <scope>NUCLEOTIDE SEQUENCE</scope>
</reference>
<proteinExistence type="predicted"/>
<accession>A0A382FTK8</accession>
<organism evidence="1">
    <name type="scientific">marine metagenome</name>
    <dbReference type="NCBI Taxonomy" id="408172"/>
    <lineage>
        <taxon>unclassified sequences</taxon>
        <taxon>metagenomes</taxon>
        <taxon>ecological metagenomes</taxon>
    </lineage>
</organism>
<sequence length="105" mass="11309">MLLALGQAEAAFTLKTKCEVSGDGVYLSDLVGSKTGEAIPAIMIDVSPSWGTIREYSSQDLIKLINERAQGIEVVSDEADMKTSISRSSRAFGSEEVLELLRAEL</sequence>